<keyword evidence="9 10" id="KW-0275">Fatty acid biosynthesis</keyword>
<evidence type="ECO:0000256" key="4">
    <source>
        <dbReference type="ARBA" id="ARBA00022692"/>
    </source>
</evidence>
<dbReference type="GO" id="GO:0019367">
    <property type="term" value="P:fatty acid elongation, saturated fatty acid"/>
    <property type="evidence" value="ECO:0007669"/>
    <property type="project" value="TreeGrafter"/>
</dbReference>
<evidence type="ECO:0000256" key="6">
    <source>
        <dbReference type="ARBA" id="ARBA00022989"/>
    </source>
</evidence>
<keyword evidence="12" id="KW-0496">Mitochondrion</keyword>
<evidence type="ECO:0000256" key="9">
    <source>
        <dbReference type="ARBA" id="ARBA00023160"/>
    </source>
</evidence>
<evidence type="ECO:0000256" key="11">
    <source>
        <dbReference type="SAM" id="MobiDB-lite"/>
    </source>
</evidence>
<evidence type="ECO:0000313" key="12">
    <source>
        <dbReference type="EMBL" id="AUS84044.1"/>
    </source>
</evidence>
<protein>
    <recommendedName>
        <fullName evidence="10">Elongation of very long chain fatty acids protein</fullName>
        <ecNumber evidence="10">2.3.1.199</ecNumber>
    </recommendedName>
    <alternativeName>
        <fullName evidence="10">Very-long-chain 3-oxoacyl-CoA synthase</fullName>
    </alternativeName>
</protein>
<keyword evidence="3 10" id="KW-0808">Transferase</keyword>
<evidence type="ECO:0000256" key="7">
    <source>
        <dbReference type="ARBA" id="ARBA00023098"/>
    </source>
</evidence>
<feature type="transmembrane region" description="Helical" evidence="10">
    <location>
        <begin position="84"/>
        <end position="105"/>
    </location>
</feature>
<evidence type="ECO:0000256" key="3">
    <source>
        <dbReference type="ARBA" id="ARBA00022679"/>
    </source>
</evidence>
<comment type="subcellular location">
    <subcellularLocation>
        <location evidence="1">Membrane</location>
        <topology evidence="1">Multi-pass membrane protein</topology>
    </subcellularLocation>
</comment>
<keyword evidence="2 10" id="KW-0444">Lipid biosynthesis</keyword>
<feature type="region of interest" description="Disordered" evidence="11">
    <location>
        <begin position="288"/>
        <end position="308"/>
    </location>
</feature>
<evidence type="ECO:0000256" key="8">
    <source>
        <dbReference type="ARBA" id="ARBA00023136"/>
    </source>
</evidence>
<feature type="transmembrane region" description="Helical" evidence="10">
    <location>
        <begin position="43"/>
        <end position="63"/>
    </location>
</feature>
<dbReference type="GO" id="GO:0009922">
    <property type="term" value="F:fatty acid elongase activity"/>
    <property type="evidence" value="ECO:0007669"/>
    <property type="project" value="UniProtKB-EC"/>
</dbReference>
<geneLocation type="mitochondrion" evidence="12"/>
<feature type="compositionally biased region" description="Low complexity" evidence="11">
    <location>
        <begin position="288"/>
        <end position="305"/>
    </location>
</feature>
<keyword evidence="6 10" id="KW-1133">Transmembrane helix</keyword>
<feature type="transmembrane region" description="Helical" evidence="10">
    <location>
        <begin position="251"/>
        <end position="270"/>
    </location>
</feature>
<proteinExistence type="evidence at transcript level"/>
<dbReference type="PANTHER" id="PTHR11157:SF69">
    <property type="entry name" value="ELONGATION OF VERY LONG CHAIN FATTY ACIDS PROTEIN 7"/>
    <property type="match status" value="1"/>
</dbReference>
<keyword evidence="8 10" id="KW-0472">Membrane</keyword>
<comment type="similarity">
    <text evidence="10">Belongs to the ELO family.</text>
</comment>
<keyword evidence="4 10" id="KW-0812">Transmembrane</keyword>
<reference evidence="12" key="1">
    <citation type="journal article" date="2017" name="Zhongguo Nong Ye Ke Xue">
        <title>Identification of beta-COP a nd Sro of Tetranychus cinnabarinus and Their Lethal Effects After Silencinglogy.</title>
        <authorList>
            <person name="Ao Y."/>
        </authorList>
    </citation>
    <scope>NUCLEOTIDE SEQUENCE</scope>
</reference>
<dbReference type="EMBL" id="MF045038">
    <property type="protein sequence ID" value="AUS84044.1"/>
    <property type="molecule type" value="mRNA"/>
</dbReference>
<dbReference type="PANTHER" id="PTHR11157">
    <property type="entry name" value="FATTY ACID ACYL TRANSFERASE-RELATED"/>
    <property type="match status" value="1"/>
</dbReference>
<dbReference type="Pfam" id="PF01151">
    <property type="entry name" value="ELO"/>
    <property type="match status" value="1"/>
</dbReference>
<dbReference type="InterPro" id="IPR002076">
    <property type="entry name" value="ELO_fam"/>
</dbReference>
<dbReference type="EC" id="2.3.1.199" evidence="10"/>
<evidence type="ECO:0000256" key="5">
    <source>
        <dbReference type="ARBA" id="ARBA00022832"/>
    </source>
</evidence>
<dbReference type="GO" id="GO:0034626">
    <property type="term" value="P:fatty acid elongation, polyunsaturated fatty acid"/>
    <property type="evidence" value="ECO:0007669"/>
    <property type="project" value="TreeGrafter"/>
</dbReference>
<name>A0A3G1NCQ1_TETCI</name>
<evidence type="ECO:0000256" key="10">
    <source>
        <dbReference type="RuleBase" id="RU361115"/>
    </source>
</evidence>
<accession>A0A3G1NCQ1</accession>
<feature type="transmembrane region" description="Helical" evidence="10">
    <location>
        <begin position="125"/>
        <end position="151"/>
    </location>
</feature>
<keyword evidence="5 10" id="KW-0276">Fatty acid metabolism</keyword>
<dbReference type="GO" id="GO:0030148">
    <property type="term" value="P:sphingolipid biosynthetic process"/>
    <property type="evidence" value="ECO:0007669"/>
    <property type="project" value="TreeGrafter"/>
</dbReference>
<evidence type="ECO:0000256" key="1">
    <source>
        <dbReference type="ARBA" id="ARBA00004141"/>
    </source>
</evidence>
<dbReference type="GO" id="GO:0042761">
    <property type="term" value="P:very long-chain fatty acid biosynthetic process"/>
    <property type="evidence" value="ECO:0007669"/>
    <property type="project" value="TreeGrafter"/>
</dbReference>
<dbReference type="AlphaFoldDB" id="A0A3G1NCQ1"/>
<organism evidence="12">
    <name type="scientific">Tetranychus cinnabarinus</name>
    <name type="common">Carmine spider mite</name>
    <name type="synonym">Acarus cinnabarinus</name>
    <dbReference type="NCBI Taxonomy" id="93129"/>
    <lineage>
        <taxon>Eukaryota</taxon>
        <taxon>Metazoa</taxon>
        <taxon>Ecdysozoa</taxon>
        <taxon>Arthropoda</taxon>
        <taxon>Chelicerata</taxon>
        <taxon>Arachnida</taxon>
        <taxon>Acari</taxon>
        <taxon>Acariformes</taxon>
        <taxon>Trombidiformes</taxon>
        <taxon>Prostigmata</taxon>
        <taxon>Eleutherengona</taxon>
        <taxon>Raphignathae</taxon>
        <taxon>Tetranychoidea</taxon>
        <taxon>Tetranychidae</taxon>
        <taxon>Tetranychus</taxon>
    </lineage>
</organism>
<dbReference type="GO" id="GO:0005789">
    <property type="term" value="C:endoplasmic reticulum membrane"/>
    <property type="evidence" value="ECO:0007669"/>
    <property type="project" value="TreeGrafter"/>
</dbReference>
<comment type="catalytic activity">
    <reaction evidence="10">
        <text>a very-long-chain acyl-CoA + malonyl-CoA + H(+) = a very-long-chain 3-oxoacyl-CoA + CO2 + CoA</text>
        <dbReference type="Rhea" id="RHEA:32727"/>
        <dbReference type="ChEBI" id="CHEBI:15378"/>
        <dbReference type="ChEBI" id="CHEBI:16526"/>
        <dbReference type="ChEBI" id="CHEBI:57287"/>
        <dbReference type="ChEBI" id="CHEBI:57384"/>
        <dbReference type="ChEBI" id="CHEBI:90725"/>
        <dbReference type="ChEBI" id="CHEBI:90736"/>
        <dbReference type="EC" id="2.3.1.199"/>
    </reaction>
</comment>
<keyword evidence="7 10" id="KW-0443">Lipid metabolism</keyword>
<sequence length="357" mass="40738">MWAKVVPIVLCSSLIFDYKTWLQNALIWYKETIEKGDQRVSDWPLMSSPFPTLIMTAGYLYFVKIAGPRWMKDKQPFDLRNFMIIYNFALVLASGIMFIEMGRLIEWGKYSFHCQSVDYSNDPMPMSMCIVGWYFLVSKHIEFIDTIIFVLRKKHNQVSALHVFHHSVVPMTMWIGMKYAPGGNNAFFPFLNSGVHTIMYFYYGLSAFGPSVQKYLWWKKYLTKLQLTQFTLAMAHGLSALVQDCQFPRSFVMMNIFHAVLFFYLFWSFYQQSYDKRSKSSASTTTTTASISTSSSKGLTVSASSGPDGASTCARFGDVTITASVTYHNATDPSDFISSQSKLDLINSPDKAKIKAH</sequence>
<evidence type="ECO:0000256" key="2">
    <source>
        <dbReference type="ARBA" id="ARBA00022516"/>
    </source>
</evidence>
<dbReference type="GO" id="GO:0034625">
    <property type="term" value="P:fatty acid elongation, monounsaturated fatty acid"/>
    <property type="evidence" value="ECO:0007669"/>
    <property type="project" value="TreeGrafter"/>
</dbReference>
<feature type="transmembrane region" description="Helical" evidence="10">
    <location>
        <begin position="186"/>
        <end position="209"/>
    </location>
</feature>